<keyword evidence="2" id="KW-1133">Transmembrane helix</keyword>
<evidence type="ECO:0000256" key="2">
    <source>
        <dbReference type="SAM" id="Phobius"/>
    </source>
</evidence>
<dbReference type="GeneID" id="117642754"/>
<organism evidence="5">
    <name type="scientific">Thrips palmi</name>
    <name type="common">Melon thrips</name>
    <dbReference type="NCBI Taxonomy" id="161013"/>
    <lineage>
        <taxon>Eukaryota</taxon>
        <taxon>Metazoa</taxon>
        <taxon>Ecdysozoa</taxon>
        <taxon>Arthropoda</taxon>
        <taxon>Hexapoda</taxon>
        <taxon>Insecta</taxon>
        <taxon>Pterygota</taxon>
        <taxon>Neoptera</taxon>
        <taxon>Paraneoptera</taxon>
        <taxon>Thysanoptera</taxon>
        <taxon>Terebrantia</taxon>
        <taxon>Thripoidea</taxon>
        <taxon>Thripidae</taxon>
        <taxon>Thrips</taxon>
    </lineage>
</organism>
<keyword evidence="3" id="KW-0732">Signal</keyword>
<feature type="compositionally biased region" description="Low complexity" evidence="1">
    <location>
        <begin position="802"/>
        <end position="819"/>
    </location>
</feature>
<accession>A0A6P8ZKI2</accession>
<dbReference type="OrthoDB" id="10668320at2759"/>
<feature type="compositionally biased region" description="Acidic residues" evidence="1">
    <location>
        <begin position="827"/>
        <end position="836"/>
    </location>
</feature>
<feature type="transmembrane region" description="Helical" evidence="2">
    <location>
        <begin position="682"/>
        <end position="704"/>
    </location>
</feature>
<feature type="compositionally biased region" description="Low complexity" evidence="1">
    <location>
        <begin position="411"/>
        <end position="424"/>
    </location>
</feature>
<gene>
    <name evidence="5" type="primary">LOC117642754</name>
</gene>
<evidence type="ECO:0000256" key="1">
    <source>
        <dbReference type="SAM" id="MobiDB-lite"/>
    </source>
</evidence>
<feature type="region of interest" description="Disordered" evidence="1">
    <location>
        <begin position="44"/>
        <end position="260"/>
    </location>
</feature>
<feature type="region of interest" description="Disordered" evidence="1">
    <location>
        <begin position="739"/>
        <end position="768"/>
    </location>
</feature>
<protein>
    <submittedName>
        <fullName evidence="5">Flocculation protein FLO11-like</fullName>
    </submittedName>
</protein>
<evidence type="ECO:0000256" key="3">
    <source>
        <dbReference type="SAM" id="SignalP"/>
    </source>
</evidence>
<dbReference type="InParanoid" id="A0A6P8ZKI2"/>
<feature type="compositionally biased region" description="Low complexity" evidence="1">
    <location>
        <begin position="115"/>
        <end position="129"/>
    </location>
</feature>
<feature type="region of interest" description="Disordered" evidence="1">
    <location>
        <begin position="584"/>
        <end position="648"/>
    </location>
</feature>
<feature type="compositionally biased region" description="Low complexity" evidence="1">
    <location>
        <begin position="608"/>
        <end position="622"/>
    </location>
</feature>
<feature type="chain" id="PRO_5028350072" evidence="3">
    <location>
        <begin position="21"/>
        <end position="836"/>
    </location>
</feature>
<dbReference type="AlphaFoldDB" id="A0A6P8ZKI2"/>
<feature type="region of interest" description="Disordered" evidence="1">
    <location>
        <begin position="780"/>
        <end position="836"/>
    </location>
</feature>
<name>A0A6P8ZKI2_THRPL</name>
<dbReference type="Proteomes" id="UP000515158">
    <property type="component" value="Unplaced"/>
</dbReference>
<feature type="signal peptide" evidence="3">
    <location>
        <begin position="1"/>
        <end position="20"/>
    </location>
</feature>
<keyword evidence="2" id="KW-0472">Membrane</keyword>
<feature type="compositionally biased region" description="Low complexity" evidence="1">
    <location>
        <begin position="488"/>
        <end position="500"/>
    </location>
</feature>
<evidence type="ECO:0000313" key="4">
    <source>
        <dbReference type="Proteomes" id="UP000515158"/>
    </source>
</evidence>
<evidence type="ECO:0000313" key="5">
    <source>
        <dbReference type="RefSeq" id="XP_034237149.1"/>
    </source>
</evidence>
<proteinExistence type="predicted"/>
<reference evidence="5" key="1">
    <citation type="submission" date="2025-08" db="UniProtKB">
        <authorList>
            <consortium name="RefSeq"/>
        </authorList>
    </citation>
    <scope>IDENTIFICATION</scope>
    <source>
        <tissue evidence="5">Total insect</tissue>
    </source>
</reference>
<feature type="compositionally biased region" description="Basic and acidic residues" evidence="1">
    <location>
        <begin position="84"/>
        <end position="95"/>
    </location>
</feature>
<feature type="region of interest" description="Disordered" evidence="1">
    <location>
        <begin position="477"/>
        <end position="507"/>
    </location>
</feature>
<feature type="compositionally biased region" description="Low complexity" evidence="1">
    <location>
        <begin position="432"/>
        <end position="441"/>
    </location>
</feature>
<sequence>MAGFSSPLLVLVLALAAVGAMPLDTPEADVESPDILVLMPSSQTDAPAAATAPRMQGNDTEDAANLIPGAGDIKVLPAPPSQTADKDKTPEREDAPVTPIPPAAENTSAEAVNKPEPSSSSTEAAPSEAGPRPTQRVEEAPVTIMPAESVTTESVDEVEPVPARHTPRAEDVSADGVQRAGAGHPVSSTAPQPAKEVPSTAVPMAGEDTSASTVAPDGEEATTVLPAETEGAVTTPEAGQDVAATANPEDVDPSETTTPSVEDAVLTTTAPAAEDDTATTVAPVKEDVAEAHSEVGDPAPEADKQSAVFSTELPAQTTGMDAVANVVVDTVPSTAVPEVSEGLDAVAVTVVVENTDAMVTEAATTEETAPHRDVGEGRGRAFDHVLVAGADPSQDPAAQLVSTSQAPLPASEAAVLASSEAPSSEVPPPASEAPVSISEAPLPASEAPVSTSEAPLPASEVSLPASEAVVPASSEATLPFSEMPPPAREAAPPVSEAPASFSDGPLPVSEASLPASEEAAIHVSEGPLSSSEAPIPLTNVPDISATKQISEDLTTSAVQNSDHTDAAAPPAASSEATPVVYHPEETKPIGAPAPQVETAEPTDNELPSTPSTATSATGAARSVTRGGTARPINEGTEEAATKAADVEASAVIGKPTPASTGTARDVLIDSPDCPKMEADARFIVILVLLAALSVLGVSVVVLVMKFRVKPAARRTISMSMCWCLRWGRARRATITPPFAHNHHQRTEAQVGGTKANPRTGKGTEDYNLASDEDCRRGELAETHAQHTQQDMPTWTFYEKGVSAAGRAPAAAGPQSPSSPADRKQDKQEDEVLSSKM</sequence>
<dbReference type="RefSeq" id="XP_034237149.1">
    <property type="nucleotide sequence ID" value="XM_034381258.1"/>
</dbReference>
<feature type="region of interest" description="Disordered" evidence="1">
    <location>
        <begin position="411"/>
        <end position="460"/>
    </location>
</feature>
<keyword evidence="2" id="KW-0812">Transmembrane</keyword>
<keyword evidence="4" id="KW-1185">Reference proteome</keyword>
<dbReference type="KEGG" id="tpal:117642754"/>